<name>A0A0W8FLH8_9ZZZZ</name>
<accession>A0A0W8FLH8</accession>
<gene>
    <name evidence="1" type="ORF">ASZ90_008454</name>
</gene>
<comment type="caution">
    <text evidence="1">The sequence shown here is derived from an EMBL/GenBank/DDBJ whole genome shotgun (WGS) entry which is preliminary data.</text>
</comment>
<sequence>MYKTTYTDSKSKMILRRLGGGDEAYYIYVEEADNPDESGPTKIAL</sequence>
<dbReference type="EMBL" id="LNQE01001021">
    <property type="protein sequence ID" value="KUG21797.1"/>
    <property type="molecule type" value="Genomic_DNA"/>
</dbReference>
<organism evidence="1">
    <name type="scientific">hydrocarbon metagenome</name>
    <dbReference type="NCBI Taxonomy" id="938273"/>
    <lineage>
        <taxon>unclassified sequences</taxon>
        <taxon>metagenomes</taxon>
        <taxon>ecological metagenomes</taxon>
    </lineage>
</organism>
<dbReference type="AlphaFoldDB" id="A0A0W8FLH8"/>
<evidence type="ECO:0000313" key="1">
    <source>
        <dbReference type="EMBL" id="KUG21797.1"/>
    </source>
</evidence>
<reference evidence="1" key="1">
    <citation type="journal article" date="2015" name="Proc. Natl. Acad. Sci. U.S.A.">
        <title>Networks of energetic and metabolic interactions define dynamics in microbial communities.</title>
        <authorList>
            <person name="Embree M."/>
            <person name="Liu J.K."/>
            <person name="Al-Bassam M.M."/>
            <person name="Zengler K."/>
        </authorList>
    </citation>
    <scope>NUCLEOTIDE SEQUENCE</scope>
</reference>
<protein>
    <submittedName>
        <fullName evidence="1">Uncharacterized protein</fullName>
    </submittedName>
</protein>
<proteinExistence type="predicted"/>